<dbReference type="AlphaFoldDB" id="A0A821VH19"/>
<dbReference type="OrthoDB" id="2417221at2759"/>
<dbReference type="InterPro" id="IPR036236">
    <property type="entry name" value="Znf_C2H2_sf"/>
</dbReference>
<dbReference type="PROSITE" id="PS50103">
    <property type="entry name" value="ZF_C3H1"/>
    <property type="match status" value="1"/>
</dbReference>
<name>A0A821VH19_9NEOP</name>
<evidence type="ECO:0000259" key="5">
    <source>
        <dbReference type="PROSITE" id="PS50103"/>
    </source>
</evidence>
<dbReference type="GO" id="GO:0008270">
    <property type="term" value="F:zinc ion binding"/>
    <property type="evidence" value="ECO:0007669"/>
    <property type="project" value="UniProtKB-KW"/>
</dbReference>
<dbReference type="InterPro" id="IPR000571">
    <property type="entry name" value="Znf_CCCH"/>
</dbReference>
<dbReference type="PANTHER" id="PTHR16465">
    <property type="entry name" value="NUCLEASE-RELATED"/>
    <property type="match status" value="1"/>
</dbReference>
<comment type="caution">
    <text evidence="6">The sequence shown here is derived from an EMBL/GenBank/DDBJ whole genome shotgun (WGS) entry which is preliminary data.</text>
</comment>
<organism evidence="6 7">
    <name type="scientific">Pieris macdunnoughi</name>
    <dbReference type="NCBI Taxonomy" id="345717"/>
    <lineage>
        <taxon>Eukaryota</taxon>
        <taxon>Metazoa</taxon>
        <taxon>Ecdysozoa</taxon>
        <taxon>Arthropoda</taxon>
        <taxon>Hexapoda</taxon>
        <taxon>Insecta</taxon>
        <taxon>Pterygota</taxon>
        <taxon>Neoptera</taxon>
        <taxon>Endopterygota</taxon>
        <taxon>Lepidoptera</taxon>
        <taxon>Glossata</taxon>
        <taxon>Ditrysia</taxon>
        <taxon>Papilionoidea</taxon>
        <taxon>Pieridae</taxon>
        <taxon>Pierinae</taxon>
        <taxon>Pieris</taxon>
    </lineage>
</organism>
<dbReference type="EMBL" id="CAJOBZ010000041">
    <property type="protein sequence ID" value="CAF4906062.1"/>
    <property type="molecule type" value="Genomic_DNA"/>
</dbReference>
<keyword evidence="2 4" id="KW-0863">Zinc-finger</keyword>
<sequence>MGKRYHCEYCDKTLVAAPSTIRTHNNGSVHQKLVNDHYQQFKDPETILEEESSKRPCTRYITSQCPFGSICRYSHYTPEEINNLKYYVAEKKKLQTKNPVSFGDIYEKFIVDNTTQVTTKENESVIYDSNGYTHILPWAYNPIFDNYSDLPPSIKRLKMSDFDNSNIVTWG</sequence>
<accession>A0A821VH19</accession>
<evidence type="ECO:0000256" key="1">
    <source>
        <dbReference type="ARBA" id="ARBA00022723"/>
    </source>
</evidence>
<dbReference type="Pfam" id="PF06220">
    <property type="entry name" value="zf-U1"/>
    <property type="match status" value="1"/>
</dbReference>
<keyword evidence="1 4" id="KW-0479">Metal-binding</keyword>
<evidence type="ECO:0000313" key="6">
    <source>
        <dbReference type="EMBL" id="CAF4906062.1"/>
    </source>
</evidence>
<feature type="zinc finger region" description="C3H1-type" evidence="4">
    <location>
        <begin position="51"/>
        <end position="78"/>
    </location>
</feature>
<proteinExistence type="predicted"/>
<dbReference type="SUPFAM" id="SSF57667">
    <property type="entry name" value="beta-beta-alpha zinc fingers"/>
    <property type="match status" value="1"/>
</dbReference>
<dbReference type="InterPro" id="IPR013085">
    <property type="entry name" value="U1-CZ_Znf_C2H2"/>
</dbReference>
<reference evidence="6" key="1">
    <citation type="submission" date="2021-02" db="EMBL/GenBank/DDBJ databases">
        <authorList>
            <person name="Steward A R."/>
        </authorList>
    </citation>
    <scope>NUCLEOTIDE SEQUENCE</scope>
</reference>
<keyword evidence="3 4" id="KW-0862">Zinc</keyword>
<dbReference type="GO" id="GO:0005689">
    <property type="term" value="C:U12-type spliceosomal complex"/>
    <property type="evidence" value="ECO:0007669"/>
    <property type="project" value="TreeGrafter"/>
</dbReference>
<evidence type="ECO:0000256" key="4">
    <source>
        <dbReference type="PROSITE-ProRule" id="PRU00723"/>
    </source>
</evidence>
<dbReference type="Gene3D" id="3.30.160.60">
    <property type="entry name" value="Classic Zinc Finger"/>
    <property type="match status" value="1"/>
</dbReference>
<gene>
    <name evidence="6" type="ORF">PMACD_LOCUS11711</name>
</gene>
<dbReference type="Proteomes" id="UP000663880">
    <property type="component" value="Unassembled WGS sequence"/>
</dbReference>
<dbReference type="PANTHER" id="PTHR16465:SF0">
    <property type="entry name" value="ZINC FINGER MATRIN-TYPE PROTEIN 5"/>
    <property type="match status" value="1"/>
</dbReference>
<keyword evidence="7" id="KW-1185">Reference proteome</keyword>
<evidence type="ECO:0000256" key="3">
    <source>
        <dbReference type="ARBA" id="ARBA00022833"/>
    </source>
</evidence>
<protein>
    <recommendedName>
        <fullName evidence="5">C3H1-type domain-containing protein</fullName>
    </recommendedName>
</protein>
<evidence type="ECO:0000313" key="7">
    <source>
        <dbReference type="Proteomes" id="UP000663880"/>
    </source>
</evidence>
<evidence type="ECO:0000256" key="2">
    <source>
        <dbReference type="ARBA" id="ARBA00022771"/>
    </source>
</evidence>
<feature type="domain" description="C3H1-type" evidence="5">
    <location>
        <begin position="51"/>
        <end position="78"/>
    </location>
</feature>